<evidence type="ECO:0000256" key="3">
    <source>
        <dbReference type="ARBA" id="ARBA00022670"/>
    </source>
</evidence>
<keyword evidence="8" id="KW-0482">Metalloprotease</keyword>
<evidence type="ECO:0000256" key="5">
    <source>
        <dbReference type="ARBA" id="ARBA00022729"/>
    </source>
</evidence>
<dbReference type="InterPro" id="IPR036365">
    <property type="entry name" value="PGBD-like_sf"/>
</dbReference>
<dbReference type="eggNOG" id="KOG1565">
    <property type="taxonomic scope" value="Eukaryota"/>
</dbReference>
<evidence type="ECO:0000256" key="1">
    <source>
        <dbReference type="ARBA" id="ARBA00001947"/>
    </source>
</evidence>
<evidence type="ECO:0000256" key="7">
    <source>
        <dbReference type="ARBA" id="ARBA00022833"/>
    </source>
</evidence>
<dbReference type="AlphaFoldDB" id="A7SI19"/>
<comment type="similarity">
    <text evidence="2">Belongs to the peptidase M10A family.</text>
</comment>
<evidence type="ECO:0000259" key="9">
    <source>
        <dbReference type="SMART" id="SM00235"/>
    </source>
</evidence>
<keyword evidence="3" id="KW-0645">Protease</keyword>
<keyword evidence="6" id="KW-0378">Hydrolase</keyword>
<evidence type="ECO:0000313" key="10">
    <source>
        <dbReference type="EMBL" id="EDO36647.1"/>
    </source>
</evidence>
<keyword evidence="7" id="KW-0862">Zinc</keyword>
<dbReference type="SUPFAM" id="SSF47090">
    <property type="entry name" value="PGBD-like"/>
    <property type="match status" value="1"/>
</dbReference>
<dbReference type="GO" id="GO:0030198">
    <property type="term" value="P:extracellular matrix organization"/>
    <property type="evidence" value="ECO:0000318"/>
    <property type="project" value="GO_Central"/>
</dbReference>
<evidence type="ECO:0000256" key="2">
    <source>
        <dbReference type="ARBA" id="ARBA00010370"/>
    </source>
</evidence>
<dbReference type="HOGENOM" id="CLU_974183_0_0_1"/>
<dbReference type="GO" id="GO:0030574">
    <property type="term" value="P:collagen catabolic process"/>
    <property type="evidence" value="ECO:0000318"/>
    <property type="project" value="GO_Central"/>
</dbReference>
<dbReference type="PANTHER" id="PTHR10201:SF291">
    <property type="entry name" value="MATRIX METALLOPROTEINASE 1, ISOFORM C-RELATED"/>
    <property type="match status" value="1"/>
</dbReference>
<dbReference type="InParanoid" id="A7SI19"/>
<keyword evidence="5" id="KW-0732">Signal</keyword>
<evidence type="ECO:0000256" key="8">
    <source>
        <dbReference type="ARBA" id="ARBA00023049"/>
    </source>
</evidence>
<dbReference type="GO" id="GO:0031012">
    <property type="term" value="C:extracellular matrix"/>
    <property type="evidence" value="ECO:0007669"/>
    <property type="project" value="InterPro"/>
</dbReference>
<sequence>MDSAVWGEVRMREHAIPAIEARGALFLPRNTSMGMPTKTGEREQQINHEYQKKSHINCVSYTILEVGRKQVIHIWCRIGPDVEREFEHAHLLRLGDIVSELEVVGEVRQPTEAINKYQEFMGLKVTGRLDDATLKEMQEKQCGNKDMHNGNGISHVALWERRVFTLNMGDSFGWHTHAGVPQGKECSDSFDSWNGVLAHAFFPPDGRIHFDEYEWWHPWQKNVLFRAALPMVAAHEIGHALGLEHSSVKESLMWASCCQSTLYHLRDDISGILSLYGYGPQQDRTV</sequence>
<dbReference type="PhylomeDB" id="A7SI19"/>
<feature type="domain" description="Peptidase metallopeptidase" evidence="9">
    <location>
        <begin position="113"/>
        <end position="278"/>
    </location>
</feature>
<proteinExistence type="inferred from homology"/>
<evidence type="ECO:0000256" key="6">
    <source>
        <dbReference type="ARBA" id="ARBA00022801"/>
    </source>
</evidence>
<dbReference type="GO" id="GO:0008270">
    <property type="term" value="F:zinc ion binding"/>
    <property type="evidence" value="ECO:0007669"/>
    <property type="project" value="InterPro"/>
</dbReference>
<dbReference type="GO" id="GO:0004222">
    <property type="term" value="F:metalloendopeptidase activity"/>
    <property type="evidence" value="ECO:0000318"/>
    <property type="project" value="GO_Central"/>
</dbReference>
<dbReference type="Gene3D" id="3.40.390.10">
    <property type="entry name" value="Collagenase (Catalytic Domain)"/>
    <property type="match status" value="1"/>
</dbReference>
<dbReference type="GO" id="GO:0006508">
    <property type="term" value="P:proteolysis"/>
    <property type="evidence" value="ECO:0007669"/>
    <property type="project" value="UniProtKB-KW"/>
</dbReference>
<name>A7SI19_NEMVE</name>
<dbReference type="Proteomes" id="UP000001593">
    <property type="component" value="Unassembled WGS sequence"/>
</dbReference>
<dbReference type="InterPro" id="IPR024079">
    <property type="entry name" value="MetalloPept_cat_dom_sf"/>
</dbReference>
<accession>A7SI19</accession>
<gene>
    <name evidence="10" type="ORF">NEMVEDRAFT_v1g212591</name>
</gene>
<dbReference type="SUPFAM" id="SSF55486">
    <property type="entry name" value="Metalloproteases ('zincins'), catalytic domain"/>
    <property type="match status" value="1"/>
</dbReference>
<dbReference type="Gene3D" id="1.10.101.10">
    <property type="entry name" value="PGBD-like superfamily/PGBD"/>
    <property type="match status" value="1"/>
</dbReference>
<dbReference type="InterPro" id="IPR002477">
    <property type="entry name" value="Peptidoglycan-bd-like"/>
</dbReference>
<keyword evidence="4" id="KW-0479">Metal-binding</keyword>
<dbReference type="Pfam" id="PF01471">
    <property type="entry name" value="PG_binding_1"/>
    <property type="match status" value="1"/>
</dbReference>
<dbReference type="Pfam" id="PF00413">
    <property type="entry name" value="Peptidase_M10"/>
    <property type="match status" value="1"/>
</dbReference>
<comment type="cofactor">
    <cofactor evidence="1">
        <name>Zn(2+)</name>
        <dbReference type="ChEBI" id="CHEBI:29105"/>
    </cofactor>
</comment>
<evidence type="ECO:0000256" key="4">
    <source>
        <dbReference type="ARBA" id="ARBA00022723"/>
    </source>
</evidence>
<dbReference type="EMBL" id="DS469664">
    <property type="protein sequence ID" value="EDO36647.1"/>
    <property type="molecule type" value="Genomic_DNA"/>
</dbReference>
<keyword evidence="11" id="KW-1185">Reference proteome</keyword>
<protein>
    <recommendedName>
        <fullName evidence="9">Peptidase metallopeptidase domain-containing protein</fullName>
    </recommendedName>
</protein>
<dbReference type="STRING" id="45351.A7SI19"/>
<dbReference type="PANTHER" id="PTHR10201">
    <property type="entry name" value="MATRIX METALLOPROTEINASE"/>
    <property type="match status" value="1"/>
</dbReference>
<dbReference type="InterPro" id="IPR036366">
    <property type="entry name" value="PGBDSf"/>
</dbReference>
<dbReference type="InterPro" id="IPR001818">
    <property type="entry name" value="Pept_M10_metallopeptidase"/>
</dbReference>
<dbReference type="SMART" id="SM00235">
    <property type="entry name" value="ZnMc"/>
    <property type="match status" value="1"/>
</dbReference>
<organism evidence="10 11">
    <name type="scientific">Nematostella vectensis</name>
    <name type="common">Starlet sea anemone</name>
    <dbReference type="NCBI Taxonomy" id="45351"/>
    <lineage>
        <taxon>Eukaryota</taxon>
        <taxon>Metazoa</taxon>
        <taxon>Cnidaria</taxon>
        <taxon>Anthozoa</taxon>
        <taxon>Hexacorallia</taxon>
        <taxon>Actiniaria</taxon>
        <taxon>Edwardsiidae</taxon>
        <taxon>Nematostella</taxon>
    </lineage>
</organism>
<dbReference type="InterPro" id="IPR006026">
    <property type="entry name" value="Peptidase_Metallo"/>
</dbReference>
<evidence type="ECO:0000313" key="11">
    <source>
        <dbReference type="Proteomes" id="UP000001593"/>
    </source>
</evidence>
<reference evidence="10 11" key="1">
    <citation type="journal article" date="2007" name="Science">
        <title>Sea anemone genome reveals ancestral eumetazoan gene repertoire and genomic organization.</title>
        <authorList>
            <person name="Putnam N.H."/>
            <person name="Srivastava M."/>
            <person name="Hellsten U."/>
            <person name="Dirks B."/>
            <person name="Chapman J."/>
            <person name="Salamov A."/>
            <person name="Terry A."/>
            <person name="Shapiro H."/>
            <person name="Lindquist E."/>
            <person name="Kapitonov V.V."/>
            <person name="Jurka J."/>
            <person name="Genikhovich G."/>
            <person name="Grigoriev I.V."/>
            <person name="Lucas S.M."/>
            <person name="Steele R.E."/>
            <person name="Finnerty J.R."/>
            <person name="Technau U."/>
            <person name="Martindale M.Q."/>
            <person name="Rokhsar D.S."/>
        </authorList>
    </citation>
    <scope>NUCLEOTIDE SEQUENCE [LARGE SCALE GENOMIC DNA]</scope>
    <source>
        <strain evidence="11">CH2 X CH6</strain>
    </source>
</reference>